<dbReference type="SUPFAM" id="SSF46955">
    <property type="entry name" value="Putative DNA-binding domain"/>
    <property type="match status" value="1"/>
</dbReference>
<keyword evidence="1" id="KW-0238">DNA-binding</keyword>
<protein>
    <submittedName>
        <fullName evidence="1">DNA-binding protein</fullName>
    </submittedName>
</protein>
<dbReference type="Proteomes" id="UP001597191">
    <property type="component" value="Unassembled WGS sequence"/>
</dbReference>
<dbReference type="RefSeq" id="WP_125650365.1">
    <property type="nucleotide sequence ID" value="NZ_JBHTOH010000024.1"/>
</dbReference>
<proteinExistence type="predicted"/>
<dbReference type="GO" id="GO:0003677">
    <property type="term" value="F:DNA binding"/>
    <property type="evidence" value="ECO:0007669"/>
    <property type="project" value="UniProtKB-KW"/>
</dbReference>
<gene>
    <name evidence="1" type="ORF">ACFQ4R_03720</name>
</gene>
<dbReference type="InterPro" id="IPR009061">
    <property type="entry name" value="DNA-bd_dom_put_sf"/>
</dbReference>
<evidence type="ECO:0000313" key="1">
    <source>
        <dbReference type="EMBL" id="MFD1410723.1"/>
    </source>
</evidence>
<accession>A0ABW4BM35</accession>
<dbReference type="InterPro" id="IPR036388">
    <property type="entry name" value="WH-like_DNA-bd_sf"/>
</dbReference>
<keyword evidence="2" id="KW-1185">Reference proteome</keyword>
<name>A0ABW4BM35_9LACO</name>
<dbReference type="EMBL" id="JBHTOH010000024">
    <property type="protein sequence ID" value="MFD1410723.1"/>
    <property type="molecule type" value="Genomic_DNA"/>
</dbReference>
<organism evidence="1 2">
    <name type="scientific">Lapidilactobacillus gannanensis</name>
    <dbReference type="NCBI Taxonomy" id="2486002"/>
    <lineage>
        <taxon>Bacteria</taxon>
        <taxon>Bacillati</taxon>
        <taxon>Bacillota</taxon>
        <taxon>Bacilli</taxon>
        <taxon>Lactobacillales</taxon>
        <taxon>Lactobacillaceae</taxon>
        <taxon>Lapidilactobacillus</taxon>
    </lineage>
</organism>
<dbReference type="Gene3D" id="1.10.10.10">
    <property type="entry name" value="Winged helix-like DNA-binding domain superfamily/Winged helix DNA-binding domain"/>
    <property type="match status" value="1"/>
</dbReference>
<reference evidence="2" key="1">
    <citation type="journal article" date="2019" name="Int. J. Syst. Evol. Microbiol.">
        <title>The Global Catalogue of Microorganisms (GCM) 10K type strain sequencing project: providing services to taxonomists for standard genome sequencing and annotation.</title>
        <authorList>
            <consortium name="The Broad Institute Genomics Platform"/>
            <consortium name="The Broad Institute Genome Sequencing Center for Infectious Disease"/>
            <person name="Wu L."/>
            <person name="Ma J."/>
        </authorList>
    </citation>
    <scope>NUCLEOTIDE SEQUENCE [LARGE SCALE GENOMIC DNA]</scope>
    <source>
        <strain evidence="2">CCM 8937</strain>
    </source>
</reference>
<sequence>MTENNQLISKNMENTLALLLRKLINQELQKNDYSDFLNQKQCAAFFNISVNTLKCWVSLGCPEIRLETGSVYYTKKAIYEWLTQHQRSLTRIH</sequence>
<comment type="caution">
    <text evidence="1">The sequence shown here is derived from an EMBL/GenBank/DDBJ whole genome shotgun (WGS) entry which is preliminary data.</text>
</comment>
<evidence type="ECO:0000313" key="2">
    <source>
        <dbReference type="Proteomes" id="UP001597191"/>
    </source>
</evidence>